<feature type="domain" description="Large ribosomal subunit protein uL5 N-terminal" evidence="9">
    <location>
        <begin position="3"/>
        <end position="56"/>
    </location>
</feature>
<comment type="caution">
    <text evidence="11">The sequence shown here is derived from an EMBL/GenBank/DDBJ whole genome shotgun (WGS) entry which is preliminary data.</text>
</comment>
<dbReference type="GO" id="GO:0006412">
    <property type="term" value="P:translation"/>
    <property type="evidence" value="ECO:0007669"/>
    <property type="project" value="UniProtKB-UniRule"/>
</dbReference>
<dbReference type="Pfam" id="PF00673">
    <property type="entry name" value="Ribosomal_L5_C"/>
    <property type="match status" value="1"/>
</dbReference>
<evidence type="ECO:0000313" key="11">
    <source>
        <dbReference type="EMBL" id="NVO66631.1"/>
    </source>
</evidence>
<dbReference type="EMBL" id="JABXWR010000001">
    <property type="protein sequence ID" value="NVO66631.1"/>
    <property type="molecule type" value="Genomic_DNA"/>
</dbReference>
<evidence type="ECO:0000256" key="6">
    <source>
        <dbReference type="ARBA" id="ARBA00023274"/>
    </source>
</evidence>
<dbReference type="Pfam" id="PF00281">
    <property type="entry name" value="Ribosomal_L5"/>
    <property type="match status" value="1"/>
</dbReference>
<dbReference type="InterPro" id="IPR031309">
    <property type="entry name" value="Ribosomal_uL5_C"/>
</dbReference>
<evidence type="ECO:0000256" key="3">
    <source>
        <dbReference type="ARBA" id="ARBA00022730"/>
    </source>
</evidence>
<keyword evidence="5 7" id="KW-0689">Ribosomal protein</keyword>
<dbReference type="InterPro" id="IPR057266">
    <property type="entry name" value="Ribosomal_uL5_euk/arc-type"/>
</dbReference>
<dbReference type="FunFam" id="3.30.1440.10:FF:000002">
    <property type="entry name" value="60S ribosomal protein L11"/>
    <property type="match status" value="1"/>
</dbReference>
<reference evidence="11 12" key="1">
    <citation type="submission" date="2020-06" db="EMBL/GenBank/DDBJ databases">
        <title>Methanofollis fontis sp. nov., a methanogen isolated from marine sediments near a cold seep at Four-Way Closure Ridge offshore southwestern Taiwan.</title>
        <authorList>
            <person name="Chen S.-C."/>
            <person name="Teng N.-H."/>
            <person name="Lin Y.-S."/>
            <person name="Lai M.-C."/>
            <person name="Chen H.-H."/>
            <person name="Wang C.-C."/>
        </authorList>
    </citation>
    <scope>NUCLEOTIDE SEQUENCE [LARGE SCALE GENOMIC DNA]</scope>
    <source>
        <strain evidence="11 12">DSM 2702</strain>
    </source>
</reference>
<evidence type="ECO:0000256" key="7">
    <source>
        <dbReference type="HAMAP-Rule" id="MF_01333"/>
    </source>
</evidence>
<evidence type="ECO:0000259" key="9">
    <source>
        <dbReference type="Pfam" id="PF00281"/>
    </source>
</evidence>
<accession>A0A7K4HMX9</accession>
<dbReference type="GO" id="GO:0005840">
    <property type="term" value="C:ribosome"/>
    <property type="evidence" value="ECO:0007669"/>
    <property type="project" value="UniProtKB-KW"/>
</dbReference>
<dbReference type="PIRSF" id="PIRSF002161">
    <property type="entry name" value="Ribosomal_L5"/>
    <property type="match status" value="1"/>
</dbReference>
<dbReference type="InterPro" id="IPR002132">
    <property type="entry name" value="Ribosomal_uL5"/>
</dbReference>
<evidence type="ECO:0000256" key="5">
    <source>
        <dbReference type="ARBA" id="ARBA00022980"/>
    </source>
</evidence>
<protein>
    <recommendedName>
        <fullName evidence="7">Large ribosomal subunit protein uL5</fullName>
    </recommendedName>
</protein>
<dbReference type="HAMAP" id="MF_01333_A">
    <property type="entry name" value="Ribosomal_uL5_A"/>
    <property type="match status" value="1"/>
</dbReference>
<dbReference type="RefSeq" id="WP_176788308.1">
    <property type="nucleotide sequence ID" value="NZ_JABXWR010000001.1"/>
</dbReference>
<organism evidence="11 12">
    <name type="scientific">Methanofollis tationis</name>
    <dbReference type="NCBI Taxonomy" id="81417"/>
    <lineage>
        <taxon>Archaea</taxon>
        <taxon>Methanobacteriati</taxon>
        <taxon>Methanobacteriota</taxon>
        <taxon>Stenosarchaea group</taxon>
        <taxon>Methanomicrobia</taxon>
        <taxon>Methanomicrobiales</taxon>
        <taxon>Methanomicrobiaceae</taxon>
        <taxon>Methanofollis</taxon>
    </lineage>
</organism>
<evidence type="ECO:0000259" key="10">
    <source>
        <dbReference type="Pfam" id="PF00673"/>
    </source>
</evidence>
<dbReference type="InterPro" id="IPR031310">
    <property type="entry name" value="Ribosomal_uL5_N"/>
</dbReference>
<dbReference type="GO" id="GO:0019843">
    <property type="term" value="F:rRNA binding"/>
    <property type="evidence" value="ECO:0007669"/>
    <property type="project" value="UniProtKB-UniRule"/>
</dbReference>
<dbReference type="PANTHER" id="PTHR11994">
    <property type="entry name" value="60S RIBOSOMAL PROTEIN L11-RELATED"/>
    <property type="match status" value="1"/>
</dbReference>
<proteinExistence type="inferred from homology"/>
<feature type="domain" description="Large ribosomal subunit protein uL5 C-terminal" evidence="10">
    <location>
        <begin position="60"/>
        <end position="157"/>
    </location>
</feature>
<dbReference type="SUPFAM" id="SSF55282">
    <property type="entry name" value="RL5-like"/>
    <property type="match status" value="1"/>
</dbReference>
<dbReference type="Gene3D" id="3.30.1440.10">
    <property type="match status" value="1"/>
</dbReference>
<keyword evidence="4 7" id="KW-0694">RNA-binding</keyword>
<evidence type="ECO:0000313" key="12">
    <source>
        <dbReference type="Proteomes" id="UP000570823"/>
    </source>
</evidence>
<comment type="function">
    <text evidence="7">This is 1 of the proteins that bind and probably mediate the attachment of the 5S RNA into the large ribosomal subunit, where it forms part of the central protuberance. In the 70S ribosome it contacts protein S13 of the 30S subunit (bridge B1b), connecting the 2 subunits; this bridge is implicated in subunit movement. May contact the P site tRNA; the 5S rRNA and some of its associated proteins might help stabilize positioning of ribosome-bound tRNAs.</text>
</comment>
<dbReference type="Proteomes" id="UP000570823">
    <property type="component" value="Unassembled WGS sequence"/>
</dbReference>
<gene>
    <name evidence="7" type="primary">rpl5</name>
    <name evidence="11" type="ORF">HWN36_04740</name>
</gene>
<evidence type="ECO:0000256" key="2">
    <source>
        <dbReference type="ARBA" id="ARBA00022555"/>
    </source>
</evidence>
<dbReference type="GO" id="GO:0000049">
    <property type="term" value="F:tRNA binding"/>
    <property type="evidence" value="ECO:0007669"/>
    <property type="project" value="UniProtKB-UniRule"/>
</dbReference>
<name>A0A7K4HMX9_9EURY</name>
<dbReference type="InterPro" id="IPR022803">
    <property type="entry name" value="Ribosomal_uL5_dom_sf"/>
</dbReference>
<sequence>MTNPMQAVHIDKVVVHMGVGESGDRLVKGEDIIRAITGGNPVRSIAKKTQPAFGIRKGAPIGARVTLRGAKAEAFVQTAFNIIERRIGASAIDREGNFSFGIEEHTDFPGQSYDPQIGIYGMDVNVILEKKGVRIARRRVGPRKLPAKQRVSREEAIAFLTENYGMEVQ</sequence>
<keyword evidence="6 7" id="KW-0687">Ribonucleoprotein</keyword>
<dbReference type="InterPro" id="IPR022804">
    <property type="entry name" value="Ribosomal_uL5_arc"/>
</dbReference>
<evidence type="ECO:0000256" key="1">
    <source>
        <dbReference type="ARBA" id="ARBA00008553"/>
    </source>
</evidence>
<dbReference type="NCBIfam" id="NF003258">
    <property type="entry name" value="PRK04219.1"/>
    <property type="match status" value="1"/>
</dbReference>
<dbReference type="GO" id="GO:1990904">
    <property type="term" value="C:ribonucleoprotein complex"/>
    <property type="evidence" value="ECO:0007669"/>
    <property type="project" value="UniProtKB-KW"/>
</dbReference>
<comment type="similarity">
    <text evidence="1 7 8">Belongs to the universal ribosomal protein uL5 family.</text>
</comment>
<dbReference type="AlphaFoldDB" id="A0A7K4HMX9"/>
<evidence type="ECO:0000256" key="4">
    <source>
        <dbReference type="ARBA" id="ARBA00022884"/>
    </source>
</evidence>
<dbReference type="GO" id="GO:0003735">
    <property type="term" value="F:structural constituent of ribosome"/>
    <property type="evidence" value="ECO:0007669"/>
    <property type="project" value="InterPro"/>
</dbReference>
<keyword evidence="2 7" id="KW-0820">tRNA-binding</keyword>
<keyword evidence="3 7" id="KW-0699">rRNA-binding</keyword>
<keyword evidence="12" id="KW-1185">Reference proteome</keyword>
<evidence type="ECO:0000256" key="8">
    <source>
        <dbReference type="RuleBase" id="RU003930"/>
    </source>
</evidence>
<dbReference type="OrthoDB" id="372044at2157"/>
<comment type="subunit">
    <text evidence="7">Part of the 50S ribosomal subunit; contacts the 5S rRNA and probably tRNA. Forms a bridge to the 30S subunit in the 70S ribosome.</text>
</comment>